<proteinExistence type="predicted"/>
<dbReference type="NCBIfam" id="NF010613">
    <property type="entry name" value="PRK14013.1-3"/>
    <property type="match status" value="1"/>
</dbReference>
<dbReference type="Proteomes" id="UP000307087">
    <property type="component" value="Unassembled WGS sequence"/>
</dbReference>
<dbReference type="RefSeq" id="WP_136561400.1">
    <property type="nucleotide sequence ID" value="NZ_BAABLS010000002.1"/>
</dbReference>
<feature type="transmembrane region" description="Helical" evidence="1">
    <location>
        <begin position="65"/>
        <end position="90"/>
    </location>
</feature>
<dbReference type="InterPro" id="IPR007427">
    <property type="entry name" value="DUF475"/>
</dbReference>
<dbReference type="Pfam" id="PF04332">
    <property type="entry name" value="DUF475"/>
    <property type="match status" value="1"/>
</dbReference>
<gene>
    <name evidence="2" type="ORF">E9934_03535</name>
</gene>
<accession>A0A4S8NP43</accession>
<feature type="transmembrane region" description="Helical" evidence="1">
    <location>
        <begin position="30"/>
        <end position="53"/>
    </location>
</feature>
<evidence type="ECO:0000256" key="1">
    <source>
        <dbReference type="SAM" id="Phobius"/>
    </source>
</evidence>
<keyword evidence="1" id="KW-0812">Transmembrane</keyword>
<organism evidence="2 3">
    <name type="scientific">Nocardioides caeni</name>
    <dbReference type="NCBI Taxonomy" id="574700"/>
    <lineage>
        <taxon>Bacteria</taxon>
        <taxon>Bacillati</taxon>
        <taxon>Actinomycetota</taxon>
        <taxon>Actinomycetes</taxon>
        <taxon>Propionibacteriales</taxon>
        <taxon>Nocardioidaceae</taxon>
        <taxon>Nocardioides</taxon>
    </lineage>
</organism>
<dbReference type="PANTHER" id="PTHR30238">
    <property type="entry name" value="MEMBRANE BOUND PREDICTED REDOX MODULATOR"/>
    <property type="match status" value="1"/>
</dbReference>
<feature type="transmembrane region" description="Helical" evidence="1">
    <location>
        <begin position="120"/>
        <end position="141"/>
    </location>
</feature>
<keyword evidence="1" id="KW-1133">Transmembrane helix</keyword>
<dbReference type="OrthoDB" id="8533002at2"/>
<feature type="transmembrane region" description="Helical" evidence="1">
    <location>
        <begin position="325"/>
        <end position="342"/>
    </location>
</feature>
<evidence type="ECO:0000313" key="3">
    <source>
        <dbReference type="Proteomes" id="UP000307087"/>
    </source>
</evidence>
<dbReference type="EMBL" id="STGW01000001">
    <property type="protein sequence ID" value="THV18687.1"/>
    <property type="molecule type" value="Genomic_DNA"/>
</dbReference>
<keyword evidence="1" id="KW-0472">Membrane</keyword>
<reference evidence="2 3" key="1">
    <citation type="journal article" date="2009" name="Int. J. Syst. Evol. Microbiol.">
        <title>Nocardioides caeni sp. nov., isolated from wastewater.</title>
        <authorList>
            <person name="Yoon J.H."/>
            <person name="Kang S.J."/>
            <person name="Park S."/>
            <person name="Kim W."/>
            <person name="Oh T.K."/>
        </authorList>
    </citation>
    <scope>NUCLEOTIDE SEQUENCE [LARGE SCALE GENOMIC DNA]</scope>
    <source>
        <strain evidence="2 3">DSM 23134</strain>
    </source>
</reference>
<dbReference type="AlphaFoldDB" id="A0A4S8NP43"/>
<feature type="transmembrane region" description="Helical" evidence="1">
    <location>
        <begin position="266"/>
        <end position="288"/>
    </location>
</feature>
<sequence>MIFRTFGWSFLFTALGVAGALWYGGTEGIVLALILIVLEISLSFDNAVVNAKVLERMSDFWQKIFLTVGILIAVFGMRLVFPFVVVALAASLSPVEVIDLALEKGDPDTPGTYGYYLADAHHTIAAFGGMFLLMIFLNFLFEEKDITWLSWIEKPLEKAGKIDALSIIVAVATLFIAAKTLGSEHEASVLTAGLAGLLTYLVVNGLAEAFGPDEEELEHLGEDASGNVMKVVGKAAFFLFLYLEVLDASFSFDGVIGAFAVTTDPIIIAIGLGVGAFYVRSITIYLVHQGTLSDYRYLDHGAHWAIGALAALLIVSIGYHVPEVITGLIGVAFIGAAFFMSIRANKREAAESVKELAG</sequence>
<dbReference type="PANTHER" id="PTHR30238:SF4">
    <property type="entry name" value="SLL1022 PROTEIN"/>
    <property type="match status" value="1"/>
</dbReference>
<name>A0A4S8NP43_9ACTN</name>
<evidence type="ECO:0000313" key="2">
    <source>
        <dbReference type="EMBL" id="THV18687.1"/>
    </source>
</evidence>
<protein>
    <submittedName>
        <fullName evidence="2">DUF475 domain-containing protein</fullName>
    </submittedName>
</protein>
<comment type="caution">
    <text evidence="2">The sequence shown here is derived from an EMBL/GenBank/DDBJ whole genome shotgun (WGS) entry which is preliminary data.</text>
</comment>
<keyword evidence="3" id="KW-1185">Reference proteome</keyword>
<feature type="transmembrane region" description="Helical" evidence="1">
    <location>
        <begin position="300"/>
        <end position="319"/>
    </location>
</feature>